<evidence type="ECO:0000313" key="2">
    <source>
        <dbReference type="Proteomes" id="UP000446866"/>
    </source>
</evidence>
<protein>
    <submittedName>
        <fullName evidence="1">Uncharacterized protein</fullName>
    </submittedName>
</protein>
<dbReference type="AlphaFoldDB" id="A0A845QP59"/>
<dbReference type="Proteomes" id="UP000446866">
    <property type="component" value="Unassembled WGS sequence"/>
</dbReference>
<reference evidence="1 2" key="1">
    <citation type="submission" date="2018-08" db="EMBL/GenBank/DDBJ databases">
        <title>Murine metabolic-syndrome-specific gut microbial biobank.</title>
        <authorList>
            <person name="Liu C."/>
        </authorList>
    </citation>
    <scope>NUCLEOTIDE SEQUENCE [LARGE SCALE GENOMIC DNA]</scope>
    <source>
        <strain evidence="1 2">28</strain>
    </source>
</reference>
<dbReference type="EMBL" id="QXWK01000015">
    <property type="protein sequence ID" value="NBH61818.1"/>
    <property type="molecule type" value="Genomic_DNA"/>
</dbReference>
<sequence length="193" mass="22605">MFSVVHNGQVQVKEPEKRFQMMKAMDDNMYEADDYRDLVAILCGTDYYESQSAETDWHMRVDAAKELCLALIASTEVEAEMAGELGEDEELDEFIILYDERIGKIPYSLTGPDADYDIHVDNPELIRVESDKNLLWTLEKAQLIAVFEYDEDKGDYIRWLNHLDLDEMIAEETEYFRQHGDQTRMPLFKKLEE</sequence>
<comment type="caution">
    <text evidence="1">The sequence shown here is derived from an EMBL/GenBank/DDBJ whole genome shotgun (WGS) entry which is preliminary data.</text>
</comment>
<name>A0A845QP59_9FIRM</name>
<keyword evidence="2" id="KW-1185">Reference proteome</keyword>
<proteinExistence type="predicted"/>
<accession>A0A845QP59</accession>
<dbReference type="RefSeq" id="WP_160202101.1">
    <property type="nucleotide sequence ID" value="NZ_QXWK01000015.1"/>
</dbReference>
<evidence type="ECO:0000313" key="1">
    <source>
        <dbReference type="EMBL" id="NBH61818.1"/>
    </source>
</evidence>
<organism evidence="1 2">
    <name type="scientific">Anaerotruncus colihominis</name>
    <dbReference type="NCBI Taxonomy" id="169435"/>
    <lineage>
        <taxon>Bacteria</taxon>
        <taxon>Bacillati</taxon>
        <taxon>Bacillota</taxon>
        <taxon>Clostridia</taxon>
        <taxon>Eubacteriales</taxon>
        <taxon>Oscillospiraceae</taxon>
        <taxon>Anaerotruncus</taxon>
    </lineage>
</organism>
<gene>
    <name evidence="1" type="ORF">D0435_09150</name>
</gene>